<name>A0A7E4VFN3_PANRE</name>
<comment type="similarity">
    <text evidence="3">Belongs to the WD repeat PROPPIN family.</text>
</comment>
<keyword evidence="2" id="KW-0677">Repeat</keyword>
<evidence type="ECO:0000313" key="5">
    <source>
        <dbReference type="WBParaSite" id="Pan_g20300.t1"/>
    </source>
</evidence>
<reference evidence="4" key="1">
    <citation type="journal article" date="2013" name="Genetics">
        <title>The draft genome and transcriptome of Panagrellus redivivus are shaped by the harsh demands of a free-living lifestyle.</title>
        <authorList>
            <person name="Srinivasan J."/>
            <person name="Dillman A.R."/>
            <person name="Macchietto M.G."/>
            <person name="Heikkinen L."/>
            <person name="Lakso M."/>
            <person name="Fracchia K.M."/>
            <person name="Antoshechkin I."/>
            <person name="Mortazavi A."/>
            <person name="Wong G."/>
            <person name="Sternberg P.W."/>
        </authorList>
    </citation>
    <scope>NUCLEOTIDE SEQUENCE [LARGE SCALE GENOMIC DNA]</scope>
    <source>
        <strain evidence="4">MT8872</strain>
    </source>
</reference>
<dbReference type="Proteomes" id="UP000492821">
    <property type="component" value="Unassembled WGS sequence"/>
</dbReference>
<reference evidence="5" key="2">
    <citation type="submission" date="2020-10" db="UniProtKB">
        <authorList>
            <consortium name="WormBaseParasite"/>
        </authorList>
    </citation>
    <scope>IDENTIFICATION</scope>
</reference>
<keyword evidence="4" id="KW-1185">Reference proteome</keyword>
<dbReference type="WBParaSite" id="Pan_g20300.t1">
    <property type="protein sequence ID" value="Pan_g20300.t1"/>
    <property type="gene ID" value="Pan_g20300"/>
</dbReference>
<evidence type="ECO:0000313" key="4">
    <source>
        <dbReference type="Proteomes" id="UP000492821"/>
    </source>
</evidence>
<evidence type="ECO:0000256" key="1">
    <source>
        <dbReference type="ARBA" id="ARBA00022574"/>
    </source>
</evidence>
<dbReference type="SUPFAM" id="SSF50978">
    <property type="entry name" value="WD40 repeat-like"/>
    <property type="match status" value="1"/>
</dbReference>
<dbReference type="InterPro" id="IPR048720">
    <property type="entry name" value="PROPPIN"/>
</dbReference>
<dbReference type="Pfam" id="PF21032">
    <property type="entry name" value="PROPPIN"/>
    <property type="match status" value="1"/>
</dbReference>
<sequence>MPKATITQISFNNQQDAFAISSDDGIRIFNVDPLREVKHLKAEKVGSVRFVSLLDRTNIVAFVSGNPKPKFAPNVVMIYDLKKDKPIVEITLDSPVIGIAITATRLVVVLRMRIQLFELDAFRHTCTEETVDNKRALVAVSADKKNEILAYPGRLVGSVQVVNIQHATQNISQAPSVIRAHDNHLTHIVLNGQATIVATGSTSGTVVKLFSTKSLTLLHYLHRGLENCVFHNMRFAIDSDFLVVSSDRGTIHVYYYGHGAPTNLFSLRDRITSINKFNLPVPGVKTEVAFAPNAVTSKGKLDKDVIAIGYDGTYLRFIDSNPNVEGYECLMDLATGHEFLRF</sequence>
<dbReference type="PANTHER" id="PTHR11227">
    <property type="entry name" value="WD-REPEAT PROTEIN INTERACTING WITH PHOSPHOINOSIDES WIPI -RELATED"/>
    <property type="match status" value="1"/>
</dbReference>
<keyword evidence="1" id="KW-0853">WD repeat</keyword>
<proteinExistence type="inferred from homology"/>
<dbReference type="InterPro" id="IPR036322">
    <property type="entry name" value="WD40_repeat_dom_sf"/>
</dbReference>
<accession>A0A7E4VFN3</accession>
<evidence type="ECO:0000256" key="3">
    <source>
        <dbReference type="ARBA" id="ARBA00025740"/>
    </source>
</evidence>
<dbReference type="InterPro" id="IPR015943">
    <property type="entry name" value="WD40/YVTN_repeat-like_dom_sf"/>
</dbReference>
<organism evidence="4 5">
    <name type="scientific">Panagrellus redivivus</name>
    <name type="common">Microworm</name>
    <dbReference type="NCBI Taxonomy" id="6233"/>
    <lineage>
        <taxon>Eukaryota</taxon>
        <taxon>Metazoa</taxon>
        <taxon>Ecdysozoa</taxon>
        <taxon>Nematoda</taxon>
        <taxon>Chromadorea</taxon>
        <taxon>Rhabditida</taxon>
        <taxon>Tylenchina</taxon>
        <taxon>Panagrolaimomorpha</taxon>
        <taxon>Panagrolaimoidea</taxon>
        <taxon>Panagrolaimidae</taxon>
        <taxon>Panagrellus</taxon>
    </lineage>
</organism>
<protein>
    <submittedName>
        <fullName evidence="5">WD_REPEATS_REGION domain-containing protein</fullName>
    </submittedName>
</protein>
<evidence type="ECO:0000256" key="2">
    <source>
        <dbReference type="ARBA" id="ARBA00022737"/>
    </source>
</evidence>
<dbReference type="AlphaFoldDB" id="A0A7E4VFN3"/>
<dbReference type="Gene3D" id="2.130.10.10">
    <property type="entry name" value="YVTN repeat-like/Quinoprotein amine dehydrogenase"/>
    <property type="match status" value="1"/>
</dbReference>